<dbReference type="OrthoDB" id="1606438at2759"/>
<proteinExistence type="predicted"/>
<protein>
    <recommendedName>
        <fullName evidence="3">O-methyltransferase domain-containing protein</fullName>
    </recommendedName>
</protein>
<name>A0A0D2DX83_9EURO</name>
<reference evidence="1 2" key="1">
    <citation type="submission" date="2015-01" db="EMBL/GenBank/DDBJ databases">
        <title>The Genome Sequence of Exophiala oligosperma CBS72588.</title>
        <authorList>
            <consortium name="The Broad Institute Genomics Platform"/>
            <person name="Cuomo C."/>
            <person name="de Hoog S."/>
            <person name="Gorbushina A."/>
            <person name="Stielow B."/>
            <person name="Teixiera M."/>
            <person name="Abouelleil A."/>
            <person name="Chapman S.B."/>
            <person name="Priest M."/>
            <person name="Young S.K."/>
            <person name="Wortman J."/>
            <person name="Nusbaum C."/>
            <person name="Birren B."/>
        </authorList>
    </citation>
    <scope>NUCLEOTIDE SEQUENCE [LARGE SCALE GENOMIC DNA]</scope>
    <source>
        <strain evidence="1 2">CBS 72588</strain>
    </source>
</reference>
<dbReference type="PANTHER" id="PTHR43712:SF5">
    <property type="entry name" value="O-METHYLTRANSFERASE ASQN-RELATED"/>
    <property type="match status" value="1"/>
</dbReference>
<dbReference type="SUPFAM" id="SSF46785">
    <property type="entry name" value="Winged helix' DNA-binding domain"/>
    <property type="match status" value="1"/>
</dbReference>
<evidence type="ECO:0008006" key="3">
    <source>
        <dbReference type="Google" id="ProtNLM"/>
    </source>
</evidence>
<dbReference type="HOGENOM" id="CLU_1758825_0_0_1"/>
<dbReference type="Gene3D" id="1.10.10.10">
    <property type="entry name" value="Winged helix-like DNA-binding domain superfamily/Winged helix DNA-binding domain"/>
    <property type="match status" value="1"/>
</dbReference>
<dbReference type="AlphaFoldDB" id="A0A0D2DX83"/>
<sequence>MSQPPSHMRDLSQQISAATSVLISFLSSNALSEPSFRSDALSTTLACPKTYRSPAAICEKPAQELYILATYPNEDIRWLACSIYHFKIASLLPVQDTRGFSDIAEDAGVDEGLLRRILREAMTNRIFCEPRVGFVAHTAASSASIWDK</sequence>
<evidence type="ECO:0000313" key="2">
    <source>
        <dbReference type="Proteomes" id="UP000053342"/>
    </source>
</evidence>
<dbReference type="EMBL" id="KN847333">
    <property type="protein sequence ID" value="KIW47255.1"/>
    <property type="molecule type" value="Genomic_DNA"/>
</dbReference>
<accession>A0A0D2DX83</accession>
<evidence type="ECO:0000313" key="1">
    <source>
        <dbReference type="EMBL" id="KIW47255.1"/>
    </source>
</evidence>
<dbReference type="PANTHER" id="PTHR43712">
    <property type="entry name" value="PUTATIVE (AFU_ORTHOLOGUE AFUA_4G14580)-RELATED"/>
    <property type="match status" value="1"/>
</dbReference>
<dbReference type="InterPro" id="IPR036388">
    <property type="entry name" value="WH-like_DNA-bd_sf"/>
</dbReference>
<dbReference type="VEuPathDB" id="FungiDB:PV06_02840"/>
<organism evidence="1 2">
    <name type="scientific">Exophiala oligosperma</name>
    <dbReference type="NCBI Taxonomy" id="215243"/>
    <lineage>
        <taxon>Eukaryota</taxon>
        <taxon>Fungi</taxon>
        <taxon>Dikarya</taxon>
        <taxon>Ascomycota</taxon>
        <taxon>Pezizomycotina</taxon>
        <taxon>Eurotiomycetes</taxon>
        <taxon>Chaetothyriomycetidae</taxon>
        <taxon>Chaetothyriales</taxon>
        <taxon>Herpotrichiellaceae</taxon>
        <taxon>Exophiala</taxon>
    </lineage>
</organism>
<dbReference type="InterPro" id="IPR036390">
    <property type="entry name" value="WH_DNA-bd_sf"/>
</dbReference>
<dbReference type="GeneID" id="27354914"/>
<dbReference type="RefSeq" id="XP_016267471.1">
    <property type="nucleotide sequence ID" value="XM_016403574.1"/>
</dbReference>
<gene>
    <name evidence="1" type="ORF">PV06_02840</name>
</gene>
<dbReference type="STRING" id="215243.A0A0D2DX83"/>
<dbReference type="Proteomes" id="UP000053342">
    <property type="component" value="Unassembled WGS sequence"/>
</dbReference>
<keyword evidence="2" id="KW-1185">Reference proteome</keyword>